<sequence length="381" mass="41370">MISWHCRHAACTGLSKHEASLSPHLCHPSLARIPLRRMKSLRHRLEEQGLLEASPNTLPSRVGSRFFSGLTSGVTTEPLENIMDAEYVGAISIGTPPQEFLVLFDTGSSDLWVPSVDCSSPACVGHERFDPRLSATHQATGQPVSIQYGTGSMSGVLAYDTVRVSPISNQAISLSKKEPGSFLTHHAFDGILGLAFPSIASSGAVPVFDNMMSQGLVAEDLFSIYLSSKSRTGSFVMLGGMDSSCFSGRLRWIPLSAETYWQIAVDRIIMRGRVVACPRGCQAVVDSGTMLLAGPPRDIATIQHHIGASEYPSGQVRNSGSLFSLNLQIYLGYCKSGFESITVPTELWILGQVFLRQYYSVFDRAHRRVGLAPAALSEFDK</sequence>
<dbReference type="GO" id="GO:0004190">
    <property type="term" value="F:aspartic-type endopeptidase activity"/>
    <property type="evidence" value="ECO:0007669"/>
    <property type="project" value="UniProtKB-KW"/>
</dbReference>
<keyword evidence="14" id="KW-1185">Reference proteome</keyword>
<keyword evidence="4 11" id="KW-0645">Protease</keyword>
<keyword evidence="8 10" id="KW-1015">Disulfide bond</keyword>
<dbReference type="PROSITE" id="PS00141">
    <property type="entry name" value="ASP_PROTEASE"/>
    <property type="match status" value="1"/>
</dbReference>
<evidence type="ECO:0000256" key="9">
    <source>
        <dbReference type="PIRSR" id="PIRSR601461-1"/>
    </source>
</evidence>
<keyword evidence="7 11" id="KW-0378">Hydrolase</keyword>
<dbReference type="PANTHER" id="PTHR47966:SF22">
    <property type="entry name" value="PEPSIN A-3-RELATED"/>
    <property type="match status" value="1"/>
</dbReference>
<feature type="disulfide bond" evidence="10">
    <location>
        <begin position="277"/>
        <end position="281"/>
    </location>
</feature>
<keyword evidence="6" id="KW-0222">Digestion</keyword>
<feature type="active site" evidence="9">
    <location>
        <position position="286"/>
    </location>
</feature>
<accession>A0A8B9VQ32</accession>
<reference evidence="13" key="2">
    <citation type="submission" date="2025-09" db="UniProtKB">
        <authorList>
            <consortium name="Ensembl"/>
        </authorList>
    </citation>
    <scope>IDENTIFICATION</scope>
</reference>
<dbReference type="PROSITE" id="PS51767">
    <property type="entry name" value="PEPTIDASE_A1"/>
    <property type="match status" value="1"/>
</dbReference>
<dbReference type="InterPro" id="IPR012848">
    <property type="entry name" value="Aspartic_peptidase_N"/>
</dbReference>
<dbReference type="Gene3D" id="2.40.70.10">
    <property type="entry name" value="Acid Proteases"/>
    <property type="match status" value="2"/>
</dbReference>
<evidence type="ECO:0000256" key="11">
    <source>
        <dbReference type="RuleBase" id="RU000454"/>
    </source>
</evidence>
<evidence type="ECO:0000256" key="8">
    <source>
        <dbReference type="ARBA" id="ARBA00023157"/>
    </source>
</evidence>
<dbReference type="PRINTS" id="PR00792">
    <property type="entry name" value="PEPSIN"/>
</dbReference>
<dbReference type="GO" id="GO:0007586">
    <property type="term" value="P:digestion"/>
    <property type="evidence" value="ECO:0007669"/>
    <property type="project" value="UniProtKB-KW"/>
</dbReference>
<protein>
    <recommendedName>
        <fullName evidence="3">pepsin A</fullName>
        <ecNumber evidence="3">3.4.23.1</ecNumber>
    </recommendedName>
</protein>
<dbReference type="Ensembl" id="ENSAZOT00000029824.1">
    <property type="protein sequence ID" value="ENSAZOP00000027834.1"/>
    <property type="gene ID" value="ENSAZOG00000017585.1"/>
</dbReference>
<evidence type="ECO:0000256" key="10">
    <source>
        <dbReference type="PIRSR" id="PIRSR601461-2"/>
    </source>
</evidence>
<dbReference type="AlphaFoldDB" id="A0A8B9VQ32"/>
<evidence type="ECO:0000259" key="12">
    <source>
        <dbReference type="PROSITE" id="PS51767"/>
    </source>
</evidence>
<evidence type="ECO:0000256" key="6">
    <source>
        <dbReference type="ARBA" id="ARBA00022757"/>
    </source>
</evidence>
<dbReference type="Gene3D" id="6.10.140.60">
    <property type="match status" value="1"/>
</dbReference>
<dbReference type="InterPro" id="IPR001969">
    <property type="entry name" value="Aspartic_peptidase_AS"/>
</dbReference>
<dbReference type="FunFam" id="2.40.70.10:FF:000004">
    <property type="entry name" value="Pepsin A"/>
    <property type="match status" value="1"/>
</dbReference>
<dbReference type="PANTHER" id="PTHR47966">
    <property type="entry name" value="BETA-SITE APP-CLEAVING ENZYME, ISOFORM A-RELATED"/>
    <property type="match status" value="1"/>
</dbReference>
<evidence type="ECO:0000313" key="13">
    <source>
        <dbReference type="Ensembl" id="ENSAZOP00000027834.1"/>
    </source>
</evidence>
<dbReference type="Proteomes" id="UP000694549">
    <property type="component" value="Unplaced"/>
</dbReference>
<proteinExistence type="inferred from homology"/>
<evidence type="ECO:0000256" key="4">
    <source>
        <dbReference type="ARBA" id="ARBA00022670"/>
    </source>
</evidence>
<dbReference type="GO" id="GO:0006508">
    <property type="term" value="P:proteolysis"/>
    <property type="evidence" value="ECO:0007669"/>
    <property type="project" value="UniProtKB-KW"/>
</dbReference>
<dbReference type="Pfam" id="PF07966">
    <property type="entry name" value="A1_Propeptide"/>
    <property type="match status" value="1"/>
</dbReference>
<feature type="disulfide bond" evidence="10">
    <location>
        <begin position="118"/>
        <end position="123"/>
    </location>
</feature>
<comment type="function">
    <text evidence="1">Shows particularly broad specificity; although bonds involving phenylalanine and leucine are preferred, many others are also cleaved to some extent.</text>
</comment>
<dbReference type="SUPFAM" id="SSF50630">
    <property type="entry name" value="Acid proteases"/>
    <property type="match status" value="1"/>
</dbReference>
<evidence type="ECO:0000256" key="3">
    <source>
        <dbReference type="ARBA" id="ARBA00011924"/>
    </source>
</evidence>
<feature type="domain" description="Peptidase A1" evidence="12">
    <location>
        <begin position="87"/>
        <end position="372"/>
    </location>
</feature>
<evidence type="ECO:0000256" key="5">
    <source>
        <dbReference type="ARBA" id="ARBA00022750"/>
    </source>
</evidence>
<dbReference type="InterPro" id="IPR021109">
    <property type="entry name" value="Peptidase_aspartic_dom_sf"/>
</dbReference>
<evidence type="ECO:0000256" key="7">
    <source>
        <dbReference type="ARBA" id="ARBA00022801"/>
    </source>
</evidence>
<dbReference type="InterPro" id="IPR001461">
    <property type="entry name" value="Aspartic_peptidase_A1"/>
</dbReference>
<reference evidence="13" key="1">
    <citation type="submission" date="2025-08" db="UniProtKB">
        <authorList>
            <consortium name="Ensembl"/>
        </authorList>
    </citation>
    <scope>IDENTIFICATION</scope>
</reference>
<evidence type="ECO:0000256" key="1">
    <source>
        <dbReference type="ARBA" id="ARBA00002318"/>
    </source>
</evidence>
<name>A0A8B9VQ32_9AVES</name>
<evidence type="ECO:0000256" key="2">
    <source>
        <dbReference type="ARBA" id="ARBA00007447"/>
    </source>
</evidence>
<dbReference type="EC" id="3.4.23.1" evidence="3"/>
<keyword evidence="5 11" id="KW-0064">Aspartyl protease</keyword>
<feature type="active site" evidence="9">
    <location>
        <position position="105"/>
    </location>
</feature>
<evidence type="ECO:0000313" key="14">
    <source>
        <dbReference type="Proteomes" id="UP000694549"/>
    </source>
</evidence>
<dbReference type="InterPro" id="IPR033121">
    <property type="entry name" value="PEPTIDASE_A1"/>
</dbReference>
<organism evidence="13 14">
    <name type="scientific">Anas zonorhyncha</name>
    <name type="common">Eastern spot-billed duck</name>
    <dbReference type="NCBI Taxonomy" id="75864"/>
    <lineage>
        <taxon>Eukaryota</taxon>
        <taxon>Metazoa</taxon>
        <taxon>Chordata</taxon>
        <taxon>Craniata</taxon>
        <taxon>Vertebrata</taxon>
        <taxon>Euteleostomi</taxon>
        <taxon>Archelosauria</taxon>
        <taxon>Archosauria</taxon>
        <taxon>Dinosauria</taxon>
        <taxon>Saurischia</taxon>
        <taxon>Theropoda</taxon>
        <taxon>Coelurosauria</taxon>
        <taxon>Aves</taxon>
        <taxon>Neognathae</taxon>
        <taxon>Galloanserae</taxon>
        <taxon>Anseriformes</taxon>
        <taxon>Anatidae</taxon>
        <taxon>Anatinae</taxon>
        <taxon>Anas</taxon>
    </lineage>
</organism>
<comment type="similarity">
    <text evidence="2 11">Belongs to the peptidase A1 family.</text>
</comment>
<dbReference type="Pfam" id="PF00026">
    <property type="entry name" value="Asp"/>
    <property type="match status" value="2"/>
</dbReference>